<dbReference type="GO" id="GO:0016810">
    <property type="term" value="F:hydrolase activity, acting on carbon-nitrogen (but not peptide) bonds"/>
    <property type="evidence" value="ECO:0007669"/>
    <property type="project" value="InterPro"/>
</dbReference>
<gene>
    <name evidence="14" type="ORF">BDV98DRAFT_516979</name>
</gene>
<evidence type="ECO:0000256" key="2">
    <source>
        <dbReference type="ARBA" id="ARBA00004609"/>
    </source>
</evidence>
<organism evidence="14 15">
    <name type="scientific">Pterulicium gracile</name>
    <dbReference type="NCBI Taxonomy" id="1884261"/>
    <lineage>
        <taxon>Eukaryota</taxon>
        <taxon>Fungi</taxon>
        <taxon>Dikarya</taxon>
        <taxon>Basidiomycota</taxon>
        <taxon>Agaricomycotina</taxon>
        <taxon>Agaricomycetes</taxon>
        <taxon>Agaricomycetidae</taxon>
        <taxon>Agaricales</taxon>
        <taxon>Pleurotineae</taxon>
        <taxon>Pterulaceae</taxon>
        <taxon>Pterulicium</taxon>
    </lineage>
</organism>
<evidence type="ECO:0000259" key="13">
    <source>
        <dbReference type="PROSITE" id="PS51677"/>
    </source>
</evidence>
<evidence type="ECO:0000256" key="9">
    <source>
        <dbReference type="ARBA" id="ARBA00023277"/>
    </source>
</evidence>
<keyword evidence="6 12" id="KW-0732">Signal</keyword>
<keyword evidence="4" id="KW-0325">Glycoprotein</keyword>
<dbReference type="OrthoDB" id="2125469at2759"/>
<dbReference type="GO" id="GO:0071555">
    <property type="term" value="P:cell wall organization"/>
    <property type="evidence" value="ECO:0007669"/>
    <property type="project" value="UniProtKB-KW"/>
</dbReference>
<keyword evidence="4" id="KW-0336">GPI-anchor</keyword>
<dbReference type="STRING" id="1884261.A0A5C3Q137"/>
<dbReference type="PANTHER" id="PTHR46471:SF2">
    <property type="entry name" value="CHITIN DEACETYLASE-RELATED"/>
    <property type="match status" value="1"/>
</dbReference>
<evidence type="ECO:0000256" key="12">
    <source>
        <dbReference type="SAM" id="SignalP"/>
    </source>
</evidence>
<feature type="signal peptide" evidence="12">
    <location>
        <begin position="1"/>
        <end position="18"/>
    </location>
</feature>
<dbReference type="Proteomes" id="UP000305067">
    <property type="component" value="Unassembled WGS sequence"/>
</dbReference>
<evidence type="ECO:0000256" key="5">
    <source>
        <dbReference type="ARBA" id="ARBA00022723"/>
    </source>
</evidence>
<keyword evidence="9" id="KW-0119">Carbohydrate metabolism</keyword>
<evidence type="ECO:0000256" key="8">
    <source>
        <dbReference type="ARBA" id="ARBA00023136"/>
    </source>
</evidence>
<keyword evidence="15" id="KW-1185">Reference proteome</keyword>
<proteinExistence type="predicted"/>
<comment type="subcellular location">
    <subcellularLocation>
        <location evidence="2">Cell membrane</location>
        <topology evidence="2">Lipid-anchor</topology>
        <topology evidence="2">GPI-anchor</topology>
    </subcellularLocation>
</comment>
<dbReference type="SUPFAM" id="SSF88713">
    <property type="entry name" value="Glycoside hydrolase/deacetylase"/>
    <property type="match status" value="1"/>
</dbReference>
<evidence type="ECO:0000256" key="11">
    <source>
        <dbReference type="ARBA" id="ARBA00023316"/>
    </source>
</evidence>
<dbReference type="GO" id="GO:0005886">
    <property type="term" value="C:plasma membrane"/>
    <property type="evidence" value="ECO:0007669"/>
    <property type="project" value="UniProtKB-SubCell"/>
</dbReference>
<evidence type="ECO:0000256" key="1">
    <source>
        <dbReference type="ARBA" id="ARBA00001941"/>
    </source>
</evidence>
<keyword evidence="3" id="KW-1003">Cell membrane</keyword>
<keyword evidence="7" id="KW-0378">Hydrolase</keyword>
<keyword evidence="5" id="KW-0479">Metal-binding</keyword>
<dbReference type="GO" id="GO:0005975">
    <property type="term" value="P:carbohydrate metabolic process"/>
    <property type="evidence" value="ECO:0007669"/>
    <property type="project" value="InterPro"/>
</dbReference>
<comment type="cofactor">
    <cofactor evidence="1">
        <name>Co(2+)</name>
        <dbReference type="ChEBI" id="CHEBI:48828"/>
    </cofactor>
</comment>
<keyword evidence="11" id="KW-0961">Cell wall biogenesis/degradation</keyword>
<feature type="chain" id="PRO_5022882164" evidence="12">
    <location>
        <begin position="19"/>
        <end position="254"/>
    </location>
</feature>
<dbReference type="PROSITE" id="PS51677">
    <property type="entry name" value="NODB"/>
    <property type="match status" value="1"/>
</dbReference>
<evidence type="ECO:0000256" key="6">
    <source>
        <dbReference type="ARBA" id="ARBA00022729"/>
    </source>
</evidence>
<keyword evidence="8" id="KW-0472">Membrane</keyword>
<dbReference type="GO" id="GO:0098552">
    <property type="term" value="C:side of membrane"/>
    <property type="evidence" value="ECO:0007669"/>
    <property type="project" value="UniProtKB-KW"/>
</dbReference>
<dbReference type="GO" id="GO:0046872">
    <property type="term" value="F:metal ion binding"/>
    <property type="evidence" value="ECO:0007669"/>
    <property type="project" value="UniProtKB-KW"/>
</dbReference>
<dbReference type="InterPro" id="IPR002509">
    <property type="entry name" value="NODB_dom"/>
</dbReference>
<keyword evidence="10" id="KW-0449">Lipoprotein</keyword>
<dbReference type="EMBL" id="ML178874">
    <property type="protein sequence ID" value="TFK95804.1"/>
    <property type="molecule type" value="Genomic_DNA"/>
</dbReference>
<name>A0A5C3Q137_9AGAR</name>
<evidence type="ECO:0000256" key="10">
    <source>
        <dbReference type="ARBA" id="ARBA00023288"/>
    </source>
</evidence>
<dbReference type="Pfam" id="PF01522">
    <property type="entry name" value="Polysacc_deac_1"/>
    <property type="match status" value="1"/>
</dbReference>
<protein>
    <submittedName>
        <fullName evidence="14">Carbohydrate esterase family 4 protein</fullName>
    </submittedName>
</protein>
<dbReference type="AlphaFoldDB" id="A0A5C3Q137"/>
<evidence type="ECO:0000313" key="15">
    <source>
        <dbReference type="Proteomes" id="UP000305067"/>
    </source>
</evidence>
<reference evidence="14 15" key="1">
    <citation type="journal article" date="2019" name="Nat. Ecol. Evol.">
        <title>Megaphylogeny resolves global patterns of mushroom evolution.</title>
        <authorList>
            <person name="Varga T."/>
            <person name="Krizsan K."/>
            <person name="Foldi C."/>
            <person name="Dima B."/>
            <person name="Sanchez-Garcia M."/>
            <person name="Sanchez-Ramirez S."/>
            <person name="Szollosi G.J."/>
            <person name="Szarkandi J.G."/>
            <person name="Papp V."/>
            <person name="Albert L."/>
            <person name="Andreopoulos W."/>
            <person name="Angelini C."/>
            <person name="Antonin V."/>
            <person name="Barry K.W."/>
            <person name="Bougher N.L."/>
            <person name="Buchanan P."/>
            <person name="Buyck B."/>
            <person name="Bense V."/>
            <person name="Catcheside P."/>
            <person name="Chovatia M."/>
            <person name="Cooper J."/>
            <person name="Damon W."/>
            <person name="Desjardin D."/>
            <person name="Finy P."/>
            <person name="Geml J."/>
            <person name="Haridas S."/>
            <person name="Hughes K."/>
            <person name="Justo A."/>
            <person name="Karasinski D."/>
            <person name="Kautmanova I."/>
            <person name="Kiss B."/>
            <person name="Kocsube S."/>
            <person name="Kotiranta H."/>
            <person name="LaButti K.M."/>
            <person name="Lechner B.E."/>
            <person name="Liimatainen K."/>
            <person name="Lipzen A."/>
            <person name="Lukacs Z."/>
            <person name="Mihaltcheva S."/>
            <person name="Morgado L.N."/>
            <person name="Niskanen T."/>
            <person name="Noordeloos M.E."/>
            <person name="Ohm R.A."/>
            <person name="Ortiz-Santana B."/>
            <person name="Ovrebo C."/>
            <person name="Racz N."/>
            <person name="Riley R."/>
            <person name="Savchenko A."/>
            <person name="Shiryaev A."/>
            <person name="Soop K."/>
            <person name="Spirin V."/>
            <person name="Szebenyi C."/>
            <person name="Tomsovsky M."/>
            <person name="Tulloss R.E."/>
            <person name="Uehling J."/>
            <person name="Grigoriev I.V."/>
            <person name="Vagvolgyi C."/>
            <person name="Papp T."/>
            <person name="Martin F.M."/>
            <person name="Miettinen O."/>
            <person name="Hibbett D.S."/>
            <person name="Nagy L.G."/>
        </authorList>
    </citation>
    <scope>NUCLEOTIDE SEQUENCE [LARGE SCALE GENOMIC DNA]</scope>
    <source>
        <strain evidence="14 15">CBS 309.79</strain>
    </source>
</reference>
<dbReference type="CDD" id="cd10951">
    <property type="entry name" value="CE4_ClCDA_like"/>
    <property type="match status" value="1"/>
</dbReference>
<dbReference type="PANTHER" id="PTHR46471">
    <property type="entry name" value="CHITIN DEACETYLASE"/>
    <property type="match status" value="1"/>
</dbReference>
<evidence type="ECO:0000313" key="14">
    <source>
        <dbReference type="EMBL" id="TFK95804.1"/>
    </source>
</evidence>
<evidence type="ECO:0000256" key="3">
    <source>
        <dbReference type="ARBA" id="ARBA00022475"/>
    </source>
</evidence>
<evidence type="ECO:0000256" key="7">
    <source>
        <dbReference type="ARBA" id="ARBA00022801"/>
    </source>
</evidence>
<feature type="domain" description="NodB homology" evidence="13">
    <location>
        <begin position="37"/>
        <end position="222"/>
    </location>
</feature>
<accession>A0A5C3Q137</accession>
<evidence type="ECO:0000256" key="4">
    <source>
        <dbReference type="ARBA" id="ARBA00022622"/>
    </source>
</evidence>
<sequence length="254" mass="28312">MLYSLIVSALALASTVVAAPQPRAPMAQVITKCTKPNTVALTFDDGPFVYAYDISKALIAAGGKGTWFFNGNNYGCIYTDDNIKRVRYLRDKGHQLGSHTWGHKNLPTLNRNQLHDEMWKVEQALQRIAGVQPAHMRPPFGEYNNLVREVAFERGQKIINWDLDSGDSAGASAASQKSLYDQTISRRPSTILALQHETYRAHFQNVVPYAIQKLTAAGYKLVTVAECLGEPAYQFETSPGTKDVSKVRSLWMYL</sequence>
<dbReference type="InterPro" id="IPR011330">
    <property type="entry name" value="Glyco_hydro/deAcase_b/a-brl"/>
</dbReference>
<dbReference type="Gene3D" id="3.20.20.370">
    <property type="entry name" value="Glycoside hydrolase/deacetylase"/>
    <property type="match status" value="1"/>
</dbReference>